<proteinExistence type="predicted"/>
<feature type="coiled-coil region" evidence="1">
    <location>
        <begin position="33"/>
        <end position="81"/>
    </location>
</feature>
<protein>
    <recommendedName>
        <fullName evidence="2">FP protein C-terminal domain-containing protein</fullName>
    </recommendedName>
</protein>
<accession>A0AAV7IP34</accession>
<dbReference type="Proteomes" id="UP000826195">
    <property type="component" value="Unassembled WGS sequence"/>
</dbReference>
<feature type="domain" description="FP protein C-terminal" evidence="2">
    <location>
        <begin position="192"/>
        <end position="241"/>
    </location>
</feature>
<dbReference type="InterPro" id="IPR057251">
    <property type="entry name" value="FP_C"/>
</dbReference>
<name>A0AAV7IP34_COTGL</name>
<reference evidence="3 4" key="1">
    <citation type="journal article" date="2021" name="J. Hered.">
        <title>A chromosome-level genome assembly of the parasitoid wasp, Cotesia glomerata (Hymenoptera: Braconidae).</title>
        <authorList>
            <person name="Pinto B.J."/>
            <person name="Weis J.J."/>
            <person name="Gamble T."/>
            <person name="Ode P.J."/>
            <person name="Paul R."/>
            <person name="Zaspel J.M."/>
        </authorList>
    </citation>
    <scope>NUCLEOTIDE SEQUENCE [LARGE SCALE GENOMIC DNA]</scope>
    <source>
        <strain evidence="3">CgM1</strain>
    </source>
</reference>
<comment type="caution">
    <text evidence="3">The sequence shown here is derived from an EMBL/GenBank/DDBJ whole genome shotgun (WGS) entry which is preliminary data.</text>
</comment>
<dbReference type="Pfam" id="PF25298">
    <property type="entry name" value="Baculo_FP_2nd"/>
    <property type="match status" value="1"/>
</dbReference>
<evidence type="ECO:0000313" key="3">
    <source>
        <dbReference type="EMBL" id="KAH0554445.1"/>
    </source>
</evidence>
<dbReference type="AlphaFoldDB" id="A0AAV7IP34"/>
<sequence length="249" mass="28530">MDEKLNLILDMSFKNSQNIQIVLENLNKPNQDIKDLSRNIVKNINKIRKLSEDLSAVNRTLVEITKSHAEATEEIKKIANELLISGVPDQVKNELTSSQIINQIFTKLEVGNLTNDVLSIREFKNKKNSNRSETKQSLHSFILSLKSSQVCDYIIDVKRRARKLLAEDIFTISSEISSSGQVFINEFLHSDTYNLLNKVKAKAKELKFKFVWVFEVTIYIKKDDDSSKIPILTEVDLNKLTIKLPSPYC</sequence>
<keyword evidence="1" id="KW-0175">Coiled coil</keyword>
<evidence type="ECO:0000259" key="2">
    <source>
        <dbReference type="Pfam" id="PF25298"/>
    </source>
</evidence>
<evidence type="ECO:0000256" key="1">
    <source>
        <dbReference type="SAM" id="Coils"/>
    </source>
</evidence>
<evidence type="ECO:0000313" key="4">
    <source>
        <dbReference type="Proteomes" id="UP000826195"/>
    </source>
</evidence>
<organism evidence="3 4">
    <name type="scientific">Cotesia glomerata</name>
    <name type="common">Lepidopteran parasitic wasp</name>
    <name type="synonym">Apanteles glomeratus</name>
    <dbReference type="NCBI Taxonomy" id="32391"/>
    <lineage>
        <taxon>Eukaryota</taxon>
        <taxon>Metazoa</taxon>
        <taxon>Ecdysozoa</taxon>
        <taxon>Arthropoda</taxon>
        <taxon>Hexapoda</taxon>
        <taxon>Insecta</taxon>
        <taxon>Pterygota</taxon>
        <taxon>Neoptera</taxon>
        <taxon>Endopterygota</taxon>
        <taxon>Hymenoptera</taxon>
        <taxon>Apocrita</taxon>
        <taxon>Ichneumonoidea</taxon>
        <taxon>Braconidae</taxon>
        <taxon>Microgastrinae</taxon>
        <taxon>Cotesia</taxon>
    </lineage>
</organism>
<keyword evidence="4" id="KW-1185">Reference proteome</keyword>
<dbReference type="EMBL" id="JAHXZJ010001119">
    <property type="protein sequence ID" value="KAH0554445.1"/>
    <property type="molecule type" value="Genomic_DNA"/>
</dbReference>
<gene>
    <name evidence="3" type="ORF">KQX54_010736</name>
</gene>